<dbReference type="Gene3D" id="3.40.190.10">
    <property type="entry name" value="Periplasmic binding protein-like II"/>
    <property type="match status" value="1"/>
</dbReference>
<dbReference type="RefSeq" id="WP_127763655.1">
    <property type="nucleotide sequence ID" value="NZ_SADE01000001.1"/>
</dbReference>
<dbReference type="InterPro" id="IPR026289">
    <property type="entry name" value="SBP_TakP-like"/>
</dbReference>
<evidence type="ECO:0000313" key="4">
    <source>
        <dbReference type="EMBL" id="RVU38283.1"/>
    </source>
</evidence>
<feature type="binding site" evidence="3">
    <location>
        <position position="237"/>
    </location>
    <ligand>
        <name>substrate</name>
    </ligand>
</feature>
<keyword evidence="3" id="KW-0479">Metal-binding</keyword>
<feature type="binding site" evidence="2">
    <location>
        <position position="174"/>
    </location>
    <ligand>
        <name>substrate</name>
    </ligand>
</feature>
<feature type="binding site" evidence="3">
    <location>
        <position position="211"/>
    </location>
    <ligand>
        <name>substrate</name>
    </ligand>
</feature>
<evidence type="ECO:0000256" key="2">
    <source>
        <dbReference type="PIRSR" id="PIRSR039026-1"/>
    </source>
</evidence>
<dbReference type="NCBIfam" id="NF037995">
    <property type="entry name" value="TRAP_S1"/>
    <property type="match status" value="1"/>
</dbReference>
<evidence type="ECO:0000256" key="3">
    <source>
        <dbReference type="PIRSR" id="PIRSR039026-2"/>
    </source>
</evidence>
<keyword evidence="5" id="KW-1185">Reference proteome</keyword>
<dbReference type="GO" id="GO:0031317">
    <property type="term" value="C:tripartite ATP-independent periplasmic transporter complex"/>
    <property type="evidence" value="ECO:0007669"/>
    <property type="project" value="InterPro"/>
</dbReference>
<dbReference type="PIRSF" id="PIRSF039026">
    <property type="entry name" value="SiaP"/>
    <property type="match status" value="1"/>
</dbReference>
<dbReference type="PANTHER" id="PTHR33376:SF5">
    <property type="entry name" value="EXTRACYTOPLASMIC SOLUTE RECEPTOR PROTEIN"/>
    <property type="match status" value="1"/>
</dbReference>
<dbReference type="GO" id="GO:0046872">
    <property type="term" value="F:metal ion binding"/>
    <property type="evidence" value="ECO:0007669"/>
    <property type="project" value="UniProtKB-KW"/>
</dbReference>
<feature type="binding site" evidence="3">
    <location>
        <position position="212"/>
    </location>
    <ligand>
        <name>Na(+)</name>
        <dbReference type="ChEBI" id="CHEBI:29101"/>
    </ligand>
</feature>
<dbReference type="PANTHER" id="PTHR33376">
    <property type="match status" value="1"/>
</dbReference>
<feature type="binding site" evidence="2">
    <location>
        <position position="153"/>
    </location>
    <ligand>
        <name>substrate</name>
    </ligand>
</feature>
<proteinExistence type="predicted"/>
<dbReference type="InterPro" id="IPR018389">
    <property type="entry name" value="DctP_fam"/>
</dbReference>
<dbReference type="Gene3D" id="3.40.190.170">
    <property type="entry name" value="Bacterial extracellular solute-binding protein, family 7"/>
    <property type="match status" value="1"/>
</dbReference>
<accession>A0A3S2VRW0</accession>
<dbReference type="NCBIfam" id="TIGR01409">
    <property type="entry name" value="TAT_signal_seq"/>
    <property type="match status" value="1"/>
</dbReference>
<dbReference type="CDD" id="cd13604">
    <property type="entry name" value="PBP2_TRAP_ketoacid_lactate_like"/>
    <property type="match status" value="1"/>
</dbReference>
<gene>
    <name evidence="4" type="ORF">EOI86_03035</name>
</gene>
<dbReference type="InterPro" id="IPR019546">
    <property type="entry name" value="TAT_signal_bac_arc"/>
</dbReference>
<protein>
    <submittedName>
        <fullName evidence="4">TRAP transporter substrate-binding protein</fullName>
    </submittedName>
</protein>
<name>A0A3S2VRW0_9PROT</name>
<organism evidence="4 5">
    <name type="scientific">Hwanghaeella grinnelliae</name>
    <dbReference type="NCBI Taxonomy" id="2500179"/>
    <lineage>
        <taxon>Bacteria</taxon>
        <taxon>Pseudomonadati</taxon>
        <taxon>Pseudomonadota</taxon>
        <taxon>Alphaproteobacteria</taxon>
        <taxon>Rhodospirillales</taxon>
        <taxon>Rhodospirillaceae</taxon>
        <taxon>Hwanghaeella</taxon>
    </lineage>
</organism>
<dbReference type="InterPro" id="IPR038404">
    <property type="entry name" value="TRAP_DctP_sf"/>
</dbReference>
<comment type="caution">
    <text evidence="4">The sequence shown here is derived from an EMBL/GenBank/DDBJ whole genome shotgun (WGS) entry which is preliminary data.</text>
</comment>
<sequence length="356" mass="38672">MDRRQALKTVAVAAAAASVLPTPAISQGTRHLRMATSWPKNLPGQGTSAERMAQNIAKWSEGKITVRVYGAGELVPAFECYDAAGGGACEMYHAADYYFQGKSKALNFFSTVPFGLTGTETNAWLLSGGQELWDEVGAQFNVKSFAASNTGVQMAGWFNKEINGPDDFKGLTMRMPGLGGEVISQLGATAVTLPAGEIFQALQSGTIDATEFVGPWNDLTLGFYQVAKYYYWPGIHEPATVASCGINLDVWNDMSDWEKSIIEAATRYENDLLTTEFDVNNVRALDQLINQHKVQLKRMPDEVTALMREAAADVVATAGAADPLTKKVYDHWSAFREQAAAWTGISVQGYLNARSL</sequence>
<evidence type="ECO:0000256" key="1">
    <source>
        <dbReference type="ARBA" id="ARBA00022729"/>
    </source>
</evidence>
<dbReference type="Proteomes" id="UP000287447">
    <property type="component" value="Unassembled WGS sequence"/>
</dbReference>
<dbReference type="OrthoDB" id="9780733at2"/>
<dbReference type="EMBL" id="SADE01000001">
    <property type="protein sequence ID" value="RVU38283.1"/>
    <property type="molecule type" value="Genomic_DNA"/>
</dbReference>
<dbReference type="GO" id="GO:0055085">
    <property type="term" value="P:transmembrane transport"/>
    <property type="evidence" value="ECO:0007669"/>
    <property type="project" value="InterPro"/>
</dbReference>
<dbReference type="Pfam" id="PF03480">
    <property type="entry name" value="DctP"/>
    <property type="match status" value="1"/>
</dbReference>
<dbReference type="AlphaFoldDB" id="A0A3S2VRW0"/>
<evidence type="ECO:0000313" key="5">
    <source>
        <dbReference type="Proteomes" id="UP000287447"/>
    </source>
</evidence>
<keyword evidence="1" id="KW-0732">Signal</keyword>
<reference evidence="5" key="1">
    <citation type="submission" date="2019-01" db="EMBL/GenBank/DDBJ databases">
        <title>Gri0909 isolated from a small marine red alga.</title>
        <authorList>
            <person name="Kim J."/>
            <person name="Jeong S.E."/>
            <person name="Jeon C.O."/>
        </authorList>
    </citation>
    <scope>NUCLEOTIDE SEQUENCE [LARGE SCALE GENOMIC DNA]</scope>
    <source>
        <strain evidence="5">Gri0909</strain>
    </source>
</reference>